<evidence type="ECO:0000259" key="3">
    <source>
        <dbReference type="Pfam" id="PF13649"/>
    </source>
</evidence>
<dbReference type="SUPFAM" id="SSF53335">
    <property type="entry name" value="S-adenosyl-L-methionine-dependent methyltransferases"/>
    <property type="match status" value="1"/>
</dbReference>
<dbReference type="Gene3D" id="2.20.25.110">
    <property type="entry name" value="S-adenosyl-L-methionine-dependent methyltransferases"/>
    <property type="match status" value="1"/>
</dbReference>
<protein>
    <submittedName>
        <fullName evidence="4">SAM-dependent methyltransferase</fullName>
    </submittedName>
</protein>
<organism evidence="4 5">
    <name type="scientific">Metabacillus niabensis</name>
    <dbReference type="NCBI Taxonomy" id="324854"/>
    <lineage>
        <taxon>Bacteria</taxon>
        <taxon>Bacillati</taxon>
        <taxon>Bacillota</taxon>
        <taxon>Bacilli</taxon>
        <taxon>Bacillales</taxon>
        <taxon>Bacillaceae</taxon>
        <taxon>Metabacillus</taxon>
    </lineage>
</organism>
<dbReference type="PANTHER" id="PTHR43861">
    <property type="entry name" value="TRANS-ACONITATE 2-METHYLTRANSFERASE-RELATED"/>
    <property type="match status" value="1"/>
</dbReference>
<dbReference type="InterPro" id="IPR041698">
    <property type="entry name" value="Methyltransf_25"/>
</dbReference>
<evidence type="ECO:0000313" key="4">
    <source>
        <dbReference type="EMBL" id="MDQ0224798.1"/>
    </source>
</evidence>
<dbReference type="Proteomes" id="UP001232245">
    <property type="component" value="Unassembled WGS sequence"/>
</dbReference>
<keyword evidence="2" id="KW-0808">Transferase</keyword>
<dbReference type="Pfam" id="PF13649">
    <property type="entry name" value="Methyltransf_25"/>
    <property type="match status" value="1"/>
</dbReference>
<evidence type="ECO:0000256" key="1">
    <source>
        <dbReference type="ARBA" id="ARBA00022603"/>
    </source>
</evidence>
<evidence type="ECO:0000313" key="5">
    <source>
        <dbReference type="Proteomes" id="UP001232245"/>
    </source>
</evidence>
<sequence length="248" mass="28383">MIYQGFAYLYDQLMSDAPYDEWVDLISASISNYLPHAKEILDVGCGTGAVTIRLAAKQFDVTGVDLSEDMLTVAQAKCNEANVQVRLLQQDMRELAGFTQPFDVVTICCDSLNYLENEKDVKSTFHAVNQQLKPGGLFIFDVHSIFKINEIFAGATFAEQDEDISYIWKSYNGDKPNTVEHDLTFFVLQNGYYERYDELHRQRTFSITDYSNWLKEASFDILTICADFNIDNTPSETSERIFFVARKK</sequence>
<dbReference type="CDD" id="cd02440">
    <property type="entry name" value="AdoMet_MTases"/>
    <property type="match status" value="1"/>
</dbReference>
<reference evidence="4 5" key="1">
    <citation type="submission" date="2023-07" db="EMBL/GenBank/DDBJ databases">
        <title>Genomic Encyclopedia of Type Strains, Phase IV (KMG-IV): sequencing the most valuable type-strain genomes for metagenomic binning, comparative biology and taxonomic classification.</title>
        <authorList>
            <person name="Goeker M."/>
        </authorList>
    </citation>
    <scope>NUCLEOTIDE SEQUENCE [LARGE SCALE GENOMIC DNA]</scope>
    <source>
        <strain evidence="4 5">DSM 17723</strain>
    </source>
</reference>
<dbReference type="GO" id="GO:0008168">
    <property type="term" value="F:methyltransferase activity"/>
    <property type="evidence" value="ECO:0007669"/>
    <property type="project" value="UniProtKB-KW"/>
</dbReference>
<dbReference type="GO" id="GO:0032259">
    <property type="term" value="P:methylation"/>
    <property type="evidence" value="ECO:0007669"/>
    <property type="project" value="UniProtKB-KW"/>
</dbReference>
<dbReference type="RefSeq" id="WP_174879201.1">
    <property type="nucleotide sequence ID" value="NZ_CADEPK010000009.1"/>
</dbReference>
<dbReference type="InterPro" id="IPR029063">
    <property type="entry name" value="SAM-dependent_MTases_sf"/>
</dbReference>
<dbReference type="EMBL" id="JAUSTZ010000002">
    <property type="protein sequence ID" value="MDQ0224798.1"/>
    <property type="molecule type" value="Genomic_DNA"/>
</dbReference>
<accession>A0ABT9YXT1</accession>
<comment type="caution">
    <text evidence="4">The sequence shown here is derived from an EMBL/GenBank/DDBJ whole genome shotgun (WGS) entry which is preliminary data.</text>
</comment>
<dbReference type="PANTHER" id="PTHR43861:SF1">
    <property type="entry name" value="TRANS-ACONITATE 2-METHYLTRANSFERASE"/>
    <property type="match status" value="1"/>
</dbReference>
<gene>
    <name evidence="4" type="ORF">J2S02_001127</name>
</gene>
<keyword evidence="1 4" id="KW-0489">Methyltransferase</keyword>
<dbReference type="Gene3D" id="3.40.50.150">
    <property type="entry name" value="Vaccinia Virus protein VP39"/>
    <property type="match status" value="1"/>
</dbReference>
<keyword evidence="5" id="KW-1185">Reference proteome</keyword>
<proteinExistence type="predicted"/>
<feature type="domain" description="Methyltransferase" evidence="3">
    <location>
        <begin position="40"/>
        <end position="136"/>
    </location>
</feature>
<evidence type="ECO:0000256" key="2">
    <source>
        <dbReference type="ARBA" id="ARBA00022679"/>
    </source>
</evidence>
<name>A0ABT9YXT1_9BACI</name>